<reference evidence="2" key="3">
    <citation type="submission" date="2025-09" db="UniProtKB">
        <authorList>
            <consortium name="Ensembl"/>
        </authorList>
    </citation>
    <scope>IDENTIFICATION</scope>
</reference>
<keyword evidence="3" id="KW-1185">Reference proteome</keyword>
<dbReference type="GeneTree" id="ENSGT01120000271870"/>
<dbReference type="InterPro" id="IPR036397">
    <property type="entry name" value="RNaseH_sf"/>
</dbReference>
<reference evidence="2" key="2">
    <citation type="submission" date="2025-08" db="UniProtKB">
        <authorList>
            <consortium name="Ensembl"/>
        </authorList>
    </citation>
    <scope>IDENTIFICATION</scope>
</reference>
<feature type="domain" description="Tc1-like transposase DDE" evidence="1">
    <location>
        <begin position="5"/>
        <end position="137"/>
    </location>
</feature>
<evidence type="ECO:0000259" key="1">
    <source>
        <dbReference type="Pfam" id="PF13358"/>
    </source>
</evidence>
<dbReference type="PANTHER" id="PTHR23022">
    <property type="entry name" value="TRANSPOSABLE ELEMENT-RELATED"/>
    <property type="match status" value="1"/>
</dbReference>
<dbReference type="Ensembl" id="ENSOTST00005157572.1">
    <property type="protein sequence ID" value="ENSOTSP00005111946.1"/>
    <property type="gene ID" value="ENSOTSG00005071432.1"/>
</dbReference>
<name>A0AAZ3P5Y2_ONCTS</name>
<reference evidence="3" key="1">
    <citation type="journal article" date="2018" name="PLoS ONE">
        <title>Chinook salmon (Oncorhynchus tshawytscha) genome and transcriptome.</title>
        <authorList>
            <person name="Christensen K.A."/>
            <person name="Leong J.S."/>
            <person name="Sakhrani D."/>
            <person name="Biagi C.A."/>
            <person name="Minkley D.R."/>
            <person name="Withler R.E."/>
            <person name="Rondeau E.B."/>
            <person name="Koop B.F."/>
            <person name="Devlin R.H."/>
        </authorList>
    </citation>
    <scope>NUCLEOTIDE SEQUENCE [LARGE SCALE GENOMIC DNA]</scope>
</reference>
<dbReference type="PANTHER" id="PTHR23022:SF135">
    <property type="entry name" value="SI:DKEY-77F5.3"/>
    <property type="match status" value="1"/>
</dbReference>
<organism evidence="2 3">
    <name type="scientific">Oncorhynchus tshawytscha</name>
    <name type="common">Chinook salmon</name>
    <name type="synonym">Salmo tshawytscha</name>
    <dbReference type="NCBI Taxonomy" id="74940"/>
    <lineage>
        <taxon>Eukaryota</taxon>
        <taxon>Metazoa</taxon>
        <taxon>Chordata</taxon>
        <taxon>Craniata</taxon>
        <taxon>Vertebrata</taxon>
        <taxon>Euteleostomi</taxon>
        <taxon>Actinopterygii</taxon>
        <taxon>Neopterygii</taxon>
        <taxon>Teleostei</taxon>
        <taxon>Protacanthopterygii</taxon>
        <taxon>Salmoniformes</taxon>
        <taxon>Salmonidae</taxon>
        <taxon>Salmoninae</taxon>
        <taxon>Oncorhynchus</taxon>
    </lineage>
</organism>
<dbReference type="Pfam" id="PF13358">
    <property type="entry name" value="DDE_3"/>
    <property type="match status" value="1"/>
</dbReference>
<protein>
    <recommendedName>
        <fullName evidence="1">Tc1-like transposase DDE domain-containing protein</fullName>
    </recommendedName>
</protein>
<proteinExistence type="predicted"/>
<dbReference type="InterPro" id="IPR052338">
    <property type="entry name" value="Transposase_5"/>
</dbReference>
<dbReference type="GO" id="GO:0003676">
    <property type="term" value="F:nucleic acid binding"/>
    <property type="evidence" value="ECO:0007669"/>
    <property type="project" value="InterPro"/>
</dbReference>
<evidence type="ECO:0000313" key="3">
    <source>
        <dbReference type="Proteomes" id="UP000694402"/>
    </source>
</evidence>
<accession>A0AAZ3P5Y2</accession>
<evidence type="ECO:0000313" key="2">
    <source>
        <dbReference type="Ensembl" id="ENSOTSP00005111946.1"/>
    </source>
</evidence>
<dbReference type="Gene3D" id="3.30.420.10">
    <property type="entry name" value="Ribonuclease H-like superfamily/Ribonuclease H"/>
    <property type="match status" value="1"/>
</dbReference>
<dbReference type="AlphaFoldDB" id="A0AAZ3P5Y2"/>
<dbReference type="InterPro" id="IPR038717">
    <property type="entry name" value="Tc1-like_DDE_dom"/>
</dbReference>
<dbReference type="Proteomes" id="UP000694402">
    <property type="component" value="Unassembled WGS sequence"/>
</dbReference>
<sequence>MRNKILWSDETKIELFGLNVNRHVWRKHGTIPTVKHGGGSIMLCGCFLVAGTGRLVRIEGKMNGAKYREILDENLLQSAQDLRLGRRFTFQQDNDPKHTAKTTQKWLRDKSLNVLEWSSQSLDLNLMEHLWGDLKIAVQ</sequence>